<feature type="domain" description="ATP-grasp" evidence="7">
    <location>
        <begin position="111"/>
        <end position="299"/>
    </location>
</feature>
<dbReference type="GO" id="GO:0034028">
    <property type="term" value="F:5-(carboxyamino)imidazole ribonucleotide synthase activity"/>
    <property type="evidence" value="ECO:0007669"/>
    <property type="project" value="UniProtKB-UniRule"/>
</dbReference>
<evidence type="ECO:0000256" key="2">
    <source>
        <dbReference type="ARBA" id="ARBA00022741"/>
    </source>
</evidence>
<comment type="similarity">
    <text evidence="5 6">Belongs to the PurK/PurT family.</text>
</comment>
<sequence length="379" mass="41712">MTTFLSPGKTIGILGGGQLGRMMALAARAMGYRIAVLEAKADSPTAQIADVTVEAPYDDRKAAEKLAEHCDVLTYEFENIDSNTASFLEETMYLPQGSNLLYTTQHRLREKQAIQNAGVDVSPYRAVHSLQSLETALQDLGYPAVLKTCQGGYDGKGQVVIKEEAEAEACFREVSSNTDDLVLESWIPFEKEISVIVTRSTTGDISTFPVGENIHKNNILHQTIVPAAISSITEQKALEKAYNIAEKLELVGTLAVEMFVVDEETVYVNELAPRPHNSGHYTIEACETSQFEQHIRAVCGWPLGSTELLKPVVMTNILGQDVPFVMDNLKEFGIGHVHFYGKQEAKTGRKMGHWTVLATTKSEAIEKTNNVWNAKTSQS</sequence>
<dbReference type="FunFam" id="3.30.1490.20:FF:000015">
    <property type="entry name" value="N5-carboxyaminoimidazole ribonucleotide synthase"/>
    <property type="match status" value="1"/>
</dbReference>
<dbReference type="PANTHER" id="PTHR11609:SF5">
    <property type="entry name" value="PHOSPHORIBOSYLAMINOIMIDAZOLE CARBOXYLASE"/>
    <property type="match status" value="1"/>
</dbReference>
<dbReference type="OrthoDB" id="9804625at2"/>
<reference evidence="8 9" key="1">
    <citation type="submission" date="2018-10" db="EMBL/GenBank/DDBJ databases">
        <title>Draft genome sequence of Bacillus salarius IM0101, isolated from a hypersaline soil in Inner Mongolia, China.</title>
        <authorList>
            <person name="Yamprayoonswat W."/>
            <person name="Boonvisut S."/>
            <person name="Jumpathong W."/>
            <person name="Sittihan S."/>
            <person name="Ruangsuj P."/>
            <person name="Wanthongcharoen S."/>
            <person name="Thongpramul N."/>
            <person name="Pimmason S."/>
            <person name="Yu B."/>
            <person name="Yasawong M."/>
        </authorList>
    </citation>
    <scope>NUCLEOTIDE SEQUENCE [LARGE SCALE GENOMIC DNA]</scope>
    <source>
        <strain evidence="8 9">IM0101</strain>
    </source>
</reference>
<dbReference type="Gene3D" id="3.40.50.20">
    <property type="match status" value="1"/>
</dbReference>
<dbReference type="GO" id="GO:0005524">
    <property type="term" value="F:ATP binding"/>
    <property type="evidence" value="ECO:0007669"/>
    <property type="project" value="UniProtKB-UniRule"/>
</dbReference>
<feature type="binding site" evidence="5">
    <location>
        <begin position="152"/>
        <end position="158"/>
    </location>
    <ligand>
        <name>ATP</name>
        <dbReference type="ChEBI" id="CHEBI:30616"/>
    </ligand>
</feature>
<dbReference type="InterPro" id="IPR005875">
    <property type="entry name" value="PurK"/>
</dbReference>
<dbReference type="Proteomes" id="UP000275076">
    <property type="component" value="Unassembled WGS sequence"/>
</dbReference>
<dbReference type="Pfam" id="PF02222">
    <property type="entry name" value="ATP-grasp"/>
    <property type="match status" value="1"/>
</dbReference>
<evidence type="ECO:0000256" key="1">
    <source>
        <dbReference type="ARBA" id="ARBA00022598"/>
    </source>
</evidence>
<dbReference type="InterPro" id="IPR011054">
    <property type="entry name" value="Rudment_hybrid_motif"/>
</dbReference>
<feature type="binding site" evidence="5">
    <location>
        <begin position="269"/>
        <end position="270"/>
    </location>
    <ligand>
        <name>ATP</name>
        <dbReference type="ChEBI" id="CHEBI:30616"/>
    </ligand>
</feature>
<evidence type="ECO:0000256" key="3">
    <source>
        <dbReference type="ARBA" id="ARBA00022755"/>
    </source>
</evidence>
<evidence type="ECO:0000313" key="8">
    <source>
        <dbReference type="EMBL" id="RSL31737.1"/>
    </source>
</evidence>
<comment type="subunit">
    <text evidence="5 6">Homodimer.</text>
</comment>
<dbReference type="EMBL" id="RBVX01000021">
    <property type="protein sequence ID" value="RSL31737.1"/>
    <property type="molecule type" value="Genomic_DNA"/>
</dbReference>
<dbReference type="NCBIfam" id="NF004675">
    <property type="entry name" value="PRK06019.1-1"/>
    <property type="match status" value="1"/>
</dbReference>
<dbReference type="PROSITE" id="PS50975">
    <property type="entry name" value="ATP_GRASP"/>
    <property type="match status" value="1"/>
</dbReference>
<dbReference type="UniPathway" id="UPA00074">
    <property type="reaction ID" value="UER00942"/>
</dbReference>
<dbReference type="InterPro" id="IPR016185">
    <property type="entry name" value="PreATP-grasp_dom_sf"/>
</dbReference>
<keyword evidence="2 5" id="KW-0547">Nucleotide-binding</keyword>
<dbReference type="InterPro" id="IPR013815">
    <property type="entry name" value="ATP_grasp_subdomain_1"/>
</dbReference>
<dbReference type="FunFam" id="3.30.470.20:FF:000029">
    <property type="entry name" value="N5-carboxyaminoimidazole ribonucleotide synthase"/>
    <property type="match status" value="1"/>
</dbReference>
<dbReference type="GO" id="GO:0005829">
    <property type="term" value="C:cytosol"/>
    <property type="evidence" value="ECO:0007669"/>
    <property type="project" value="TreeGrafter"/>
</dbReference>
<protein>
    <recommendedName>
        <fullName evidence="5 6">N5-carboxyaminoimidazole ribonucleotide synthase</fullName>
        <shortName evidence="5 6">N5-CAIR synthase</shortName>
        <ecNumber evidence="5 6">6.3.4.18</ecNumber>
    </recommendedName>
    <alternativeName>
        <fullName evidence="5 6">5-(carboxyamino)imidazole ribonucleotide synthetase</fullName>
    </alternativeName>
</protein>
<name>A0A428N060_9BACI</name>
<comment type="catalytic activity">
    <reaction evidence="5 6">
        <text>5-amino-1-(5-phospho-beta-D-ribosyl)imidazole + hydrogencarbonate + ATP = 5-carboxyamino-1-(5-phospho-D-ribosyl)imidazole + ADP + phosphate + 2 H(+)</text>
        <dbReference type="Rhea" id="RHEA:19317"/>
        <dbReference type="ChEBI" id="CHEBI:15378"/>
        <dbReference type="ChEBI" id="CHEBI:17544"/>
        <dbReference type="ChEBI" id="CHEBI:30616"/>
        <dbReference type="ChEBI" id="CHEBI:43474"/>
        <dbReference type="ChEBI" id="CHEBI:58730"/>
        <dbReference type="ChEBI" id="CHEBI:137981"/>
        <dbReference type="ChEBI" id="CHEBI:456216"/>
        <dbReference type="EC" id="6.3.4.18"/>
    </reaction>
</comment>
<proteinExistence type="inferred from homology"/>
<dbReference type="NCBIfam" id="NF004679">
    <property type="entry name" value="PRK06019.1-5"/>
    <property type="match status" value="1"/>
</dbReference>
<dbReference type="InterPro" id="IPR040686">
    <property type="entry name" value="PurK_C"/>
</dbReference>
<dbReference type="PANTHER" id="PTHR11609">
    <property type="entry name" value="PURINE BIOSYNTHESIS PROTEIN 6/7, PUR6/7"/>
    <property type="match status" value="1"/>
</dbReference>
<keyword evidence="9" id="KW-1185">Reference proteome</keyword>
<comment type="function">
    <text evidence="5">Catalyzes the ATP-dependent conversion of 5-aminoimidazole ribonucleotide (AIR) and HCO(3)(-) to N5-carboxyaminoimidazole ribonucleotide (N5-CAIR).</text>
</comment>
<dbReference type="Gene3D" id="3.30.470.20">
    <property type="entry name" value="ATP-grasp fold, B domain"/>
    <property type="match status" value="1"/>
</dbReference>
<dbReference type="NCBIfam" id="NF004676">
    <property type="entry name" value="PRK06019.1-2"/>
    <property type="match status" value="1"/>
</dbReference>
<gene>
    <name evidence="5 6 8" type="primary">purK</name>
    <name evidence="8" type="ORF">D7Z54_19095</name>
</gene>
<comment type="caution">
    <text evidence="8">The sequence shown here is derived from an EMBL/GenBank/DDBJ whole genome shotgun (WGS) entry which is preliminary data.</text>
</comment>
<dbReference type="FunFam" id="3.40.50.20:FF:000016">
    <property type="entry name" value="N5-carboxyaminoimidazole ribonucleotide synthase"/>
    <property type="match status" value="1"/>
</dbReference>
<evidence type="ECO:0000256" key="4">
    <source>
        <dbReference type="ARBA" id="ARBA00022840"/>
    </source>
</evidence>
<dbReference type="SUPFAM" id="SSF56059">
    <property type="entry name" value="Glutathione synthetase ATP-binding domain-like"/>
    <property type="match status" value="1"/>
</dbReference>
<accession>A0A428N060</accession>
<dbReference type="HAMAP" id="MF_01928">
    <property type="entry name" value="PurK"/>
    <property type="match status" value="1"/>
</dbReference>
<feature type="binding site" evidence="5">
    <location>
        <position position="147"/>
    </location>
    <ligand>
        <name>ATP</name>
        <dbReference type="ChEBI" id="CHEBI:30616"/>
    </ligand>
</feature>
<evidence type="ECO:0000256" key="5">
    <source>
        <dbReference type="HAMAP-Rule" id="MF_01928"/>
    </source>
</evidence>
<comment type="function">
    <text evidence="6">Catalyzes the ATP-dependent conversion of 5-aminoimidazole ribonucleotide (AIR) and HCO(3)- to N5-carboxyaminoimidazole ribonucleotide (N5-CAIR).</text>
</comment>
<keyword evidence="4 5" id="KW-0067">ATP-binding</keyword>
<evidence type="ECO:0000313" key="9">
    <source>
        <dbReference type="Proteomes" id="UP000275076"/>
    </source>
</evidence>
<dbReference type="Pfam" id="PF22660">
    <property type="entry name" value="RS_preATP-grasp-like"/>
    <property type="match status" value="1"/>
</dbReference>
<dbReference type="GO" id="GO:0046872">
    <property type="term" value="F:metal ion binding"/>
    <property type="evidence" value="ECO:0007669"/>
    <property type="project" value="InterPro"/>
</dbReference>
<dbReference type="Pfam" id="PF17769">
    <property type="entry name" value="PurK_C"/>
    <property type="match status" value="1"/>
</dbReference>
<dbReference type="InterPro" id="IPR054350">
    <property type="entry name" value="PurT/PurK_preATP-grasp"/>
</dbReference>
<comment type="pathway">
    <text evidence="5 6">Purine metabolism; IMP biosynthesis via de novo pathway; 5-amino-1-(5-phospho-D-ribosyl)imidazole-4-carboxylate from 5-amino-1-(5-phospho-D-ribosyl)imidazole (N5-CAIR route): step 1/2.</text>
</comment>
<evidence type="ECO:0000259" key="7">
    <source>
        <dbReference type="PROSITE" id="PS50975"/>
    </source>
</evidence>
<keyword evidence="3 5" id="KW-0658">Purine biosynthesis</keyword>
<dbReference type="EC" id="6.3.4.18" evidence="5 6"/>
<feature type="binding site" evidence="5">
    <location>
        <position position="107"/>
    </location>
    <ligand>
        <name>ATP</name>
        <dbReference type="ChEBI" id="CHEBI:30616"/>
    </ligand>
</feature>
<dbReference type="GO" id="GO:0006189">
    <property type="term" value="P:'de novo' IMP biosynthetic process"/>
    <property type="evidence" value="ECO:0007669"/>
    <property type="project" value="UniProtKB-UniRule"/>
</dbReference>
<feature type="binding site" evidence="5">
    <location>
        <position position="215"/>
    </location>
    <ligand>
        <name>ATP</name>
        <dbReference type="ChEBI" id="CHEBI:30616"/>
    </ligand>
</feature>
<evidence type="ECO:0000256" key="6">
    <source>
        <dbReference type="RuleBase" id="RU361200"/>
    </source>
</evidence>
<dbReference type="Gene3D" id="3.30.1490.20">
    <property type="entry name" value="ATP-grasp fold, A domain"/>
    <property type="match status" value="1"/>
</dbReference>
<dbReference type="InterPro" id="IPR003135">
    <property type="entry name" value="ATP-grasp_carboxylate-amine"/>
</dbReference>
<dbReference type="GO" id="GO:0004638">
    <property type="term" value="F:phosphoribosylaminoimidazole carboxylase activity"/>
    <property type="evidence" value="ECO:0007669"/>
    <property type="project" value="InterPro"/>
</dbReference>
<dbReference type="InterPro" id="IPR011761">
    <property type="entry name" value="ATP-grasp"/>
</dbReference>
<feature type="binding site" evidence="5">
    <location>
        <position position="192"/>
    </location>
    <ligand>
        <name>ATP</name>
        <dbReference type="ChEBI" id="CHEBI:30616"/>
    </ligand>
</feature>
<keyword evidence="1 5" id="KW-0436">Ligase</keyword>
<dbReference type="AlphaFoldDB" id="A0A428N060"/>
<dbReference type="RefSeq" id="WP_125557988.1">
    <property type="nucleotide sequence ID" value="NZ_RBVX01000021.1"/>
</dbReference>
<feature type="binding site" evidence="5">
    <location>
        <begin position="184"/>
        <end position="187"/>
    </location>
    <ligand>
        <name>ATP</name>
        <dbReference type="ChEBI" id="CHEBI:30616"/>
    </ligand>
</feature>
<dbReference type="SUPFAM" id="SSF51246">
    <property type="entry name" value="Rudiment single hybrid motif"/>
    <property type="match status" value="1"/>
</dbReference>
<organism evidence="8 9">
    <name type="scientific">Salibacterium salarium</name>
    <dbReference type="NCBI Taxonomy" id="284579"/>
    <lineage>
        <taxon>Bacteria</taxon>
        <taxon>Bacillati</taxon>
        <taxon>Bacillota</taxon>
        <taxon>Bacilli</taxon>
        <taxon>Bacillales</taxon>
        <taxon>Bacillaceae</taxon>
    </lineage>
</organism>
<dbReference type="NCBIfam" id="TIGR01161">
    <property type="entry name" value="purK"/>
    <property type="match status" value="1"/>
</dbReference>
<dbReference type="SUPFAM" id="SSF52440">
    <property type="entry name" value="PreATP-grasp domain"/>
    <property type="match status" value="1"/>
</dbReference>